<dbReference type="HOGENOM" id="CLU_044973_3_0_10"/>
<dbReference type="Pfam" id="PF01183">
    <property type="entry name" value="Glyco_hydro_25"/>
    <property type="match status" value="1"/>
</dbReference>
<name>G6AGJ2_9BACT</name>
<feature type="region of interest" description="Disordered" evidence="4">
    <location>
        <begin position="1"/>
        <end position="25"/>
    </location>
</feature>
<accession>G6AGJ2</accession>
<dbReference type="Gene3D" id="3.20.20.80">
    <property type="entry name" value="Glycosidases"/>
    <property type="match status" value="1"/>
</dbReference>
<dbReference type="EMBL" id="AFXP01000010">
    <property type="protein sequence ID" value="EHG16026.1"/>
    <property type="molecule type" value="Genomic_DNA"/>
</dbReference>
<dbReference type="Proteomes" id="UP000004597">
    <property type="component" value="Unassembled WGS sequence"/>
</dbReference>
<dbReference type="GO" id="GO:0009253">
    <property type="term" value="P:peptidoglycan catabolic process"/>
    <property type="evidence" value="ECO:0007669"/>
    <property type="project" value="InterPro"/>
</dbReference>
<evidence type="ECO:0000256" key="4">
    <source>
        <dbReference type="SAM" id="MobiDB-lite"/>
    </source>
</evidence>
<dbReference type="InterPro" id="IPR017853">
    <property type="entry name" value="GH"/>
</dbReference>
<comment type="caution">
    <text evidence="5">The sequence shown here is derived from an EMBL/GenBank/DDBJ whole genome shotgun (WGS) entry which is preliminary data.</text>
</comment>
<keyword evidence="2" id="KW-0378">Hydrolase</keyword>
<dbReference type="AlphaFoldDB" id="G6AGJ2"/>
<dbReference type="InterPro" id="IPR018077">
    <property type="entry name" value="Glyco_hydro_fam25_subgr"/>
</dbReference>
<dbReference type="InterPro" id="IPR002053">
    <property type="entry name" value="Glyco_hydro_25"/>
</dbReference>
<evidence type="ECO:0000256" key="1">
    <source>
        <dbReference type="ARBA" id="ARBA00010646"/>
    </source>
</evidence>
<dbReference type="PANTHER" id="PTHR34135">
    <property type="entry name" value="LYSOZYME"/>
    <property type="match status" value="1"/>
</dbReference>
<dbReference type="GO" id="GO:0016998">
    <property type="term" value="P:cell wall macromolecule catabolic process"/>
    <property type="evidence" value="ECO:0007669"/>
    <property type="project" value="InterPro"/>
</dbReference>
<evidence type="ECO:0000256" key="3">
    <source>
        <dbReference type="ARBA" id="ARBA00023295"/>
    </source>
</evidence>
<dbReference type="SUPFAM" id="SSF51445">
    <property type="entry name" value="(Trans)glycosidases"/>
    <property type="match status" value="1"/>
</dbReference>
<dbReference type="PANTHER" id="PTHR34135:SF2">
    <property type="entry name" value="LYSOZYME"/>
    <property type="match status" value="1"/>
</dbReference>
<evidence type="ECO:0000313" key="6">
    <source>
        <dbReference type="Proteomes" id="UP000004597"/>
    </source>
</evidence>
<evidence type="ECO:0000313" key="5">
    <source>
        <dbReference type="EMBL" id="EHG16026.1"/>
    </source>
</evidence>
<dbReference type="PATRIC" id="fig|857291.3.peg.1187"/>
<keyword evidence="6" id="KW-1185">Reference proteome</keyword>
<gene>
    <name evidence="5" type="ORF">HMPREF9138_01188</name>
</gene>
<dbReference type="GO" id="GO:0016052">
    <property type="term" value="P:carbohydrate catabolic process"/>
    <property type="evidence" value="ECO:0007669"/>
    <property type="project" value="TreeGrafter"/>
</dbReference>
<sequence>MPRRRHCLSTHESAMARKRRRRSRKGCNNKNRWVWVGIAILALATILIIDLKPWHKHHETISDQWPFHDLTKGPYSKDFEGLDISRHQGKIHWDELVDENPQLQFVYIKATEGSSIVDPFYKRNFDEAKKHDLLVGSYHFLSRRTSMAKQVDNFLSNIDLQAQDLLLLVDIEEDGTRGWSRSIIQKNLAEFIRLVKERTGVSPMIYTNEAYYHLNLYPEFNHYHLFIANYNLPPELGIAKYDIWQSSKRGRVRGIWNYVDINQLREGVTLEDIKQP</sequence>
<dbReference type="GO" id="GO:0003796">
    <property type="term" value="F:lysozyme activity"/>
    <property type="evidence" value="ECO:0007669"/>
    <property type="project" value="InterPro"/>
</dbReference>
<dbReference type="PROSITE" id="PS51904">
    <property type="entry name" value="GLYCOSYL_HYDROL_F25_2"/>
    <property type="match status" value="1"/>
</dbReference>
<reference evidence="5 6" key="1">
    <citation type="submission" date="2011-10" db="EMBL/GenBank/DDBJ databases">
        <title>The Genome Sequence of Prevotella histicola F0411.</title>
        <authorList>
            <consortium name="The Broad Institute Genome Sequencing Platform"/>
            <person name="Earl A."/>
            <person name="Ward D."/>
            <person name="Feldgarden M."/>
            <person name="Gevers D."/>
            <person name="Izard J."/>
            <person name="Ganesan A."/>
            <person name="Blanton J.M."/>
            <person name="Baranova O.V."/>
            <person name="Tanner A.C."/>
            <person name="Mathney J.M.J."/>
            <person name="Dewhirst F.E."/>
            <person name="Young S.K."/>
            <person name="Zeng Q."/>
            <person name="Gargeya S."/>
            <person name="Fitzgerald M."/>
            <person name="Haas B."/>
            <person name="Abouelleil A."/>
            <person name="Alvarado L."/>
            <person name="Arachchi H.M."/>
            <person name="Berlin A."/>
            <person name="Brown A."/>
            <person name="Chapman S.B."/>
            <person name="Chen Z."/>
            <person name="Dunbar C."/>
            <person name="Freedman E."/>
            <person name="Gearin G."/>
            <person name="Gellesch M."/>
            <person name="Goldberg J."/>
            <person name="Griggs A."/>
            <person name="Gujja S."/>
            <person name="Heiman D."/>
            <person name="Howarth C."/>
            <person name="Larson L."/>
            <person name="Lui A."/>
            <person name="MacDonald P.J.P."/>
            <person name="Montmayeur A."/>
            <person name="Murphy C."/>
            <person name="Neiman D."/>
            <person name="Pearson M."/>
            <person name="Priest M."/>
            <person name="Roberts A."/>
            <person name="Saif S."/>
            <person name="Shea T."/>
            <person name="Shenoy N."/>
            <person name="Sisk P."/>
            <person name="Stolte C."/>
            <person name="Sykes S."/>
            <person name="Wortman J."/>
            <person name="Nusbaum C."/>
            <person name="Birren B."/>
        </authorList>
    </citation>
    <scope>NUCLEOTIDE SEQUENCE [LARGE SCALE GENOMIC DNA]</scope>
    <source>
        <strain evidence="5 6">F0411</strain>
    </source>
</reference>
<protein>
    <recommendedName>
        <fullName evidence="7">Lysozyme</fullName>
    </recommendedName>
</protein>
<dbReference type="SMART" id="SM00641">
    <property type="entry name" value="Glyco_25"/>
    <property type="match status" value="1"/>
</dbReference>
<dbReference type="CDD" id="cd00599">
    <property type="entry name" value="GH25_muramidase"/>
    <property type="match status" value="1"/>
</dbReference>
<evidence type="ECO:0008006" key="7">
    <source>
        <dbReference type="Google" id="ProtNLM"/>
    </source>
</evidence>
<comment type="similarity">
    <text evidence="1">Belongs to the glycosyl hydrolase 25 family.</text>
</comment>
<organism evidence="5 6">
    <name type="scientific">Prevotella histicola F0411</name>
    <dbReference type="NCBI Taxonomy" id="857291"/>
    <lineage>
        <taxon>Bacteria</taxon>
        <taxon>Pseudomonadati</taxon>
        <taxon>Bacteroidota</taxon>
        <taxon>Bacteroidia</taxon>
        <taxon>Bacteroidales</taxon>
        <taxon>Prevotellaceae</taxon>
        <taxon>Prevotella</taxon>
    </lineage>
</organism>
<proteinExistence type="inferred from homology"/>
<evidence type="ECO:0000256" key="2">
    <source>
        <dbReference type="ARBA" id="ARBA00022801"/>
    </source>
</evidence>
<keyword evidence="3" id="KW-0326">Glycosidase</keyword>
<feature type="compositionally biased region" description="Basic residues" evidence="4">
    <location>
        <begin position="16"/>
        <end position="25"/>
    </location>
</feature>